<dbReference type="AlphaFoldDB" id="A0A3M8DG46"/>
<name>A0A3M8DG46_9BACL</name>
<dbReference type="EMBL" id="RHHQ01000012">
    <property type="protein sequence ID" value="RNB86976.1"/>
    <property type="molecule type" value="Genomic_DNA"/>
</dbReference>
<proteinExistence type="predicted"/>
<dbReference type="InterPro" id="IPR043519">
    <property type="entry name" value="NT_sf"/>
</dbReference>
<comment type="caution">
    <text evidence="1">The sequence shown here is derived from an EMBL/GenBank/DDBJ whole genome shotgun (WGS) entry which is preliminary data.</text>
</comment>
<evidence type="ECO:0000313" key="1">
    <source>
        <dbReference type="EMBL" id="RNB86976.1"/>
    </source>
</evidence>
<dbReference type="SUPFAM" id="SSF81301">
    <property type="entry name" value="Nucleotidyltransferase"/>
    <property type="match status" value="1"/>
</dbReference>
<dbReference type="RefSeq" id="WP_122918673.1">
    <property type="nucleotide sequence ID" value="NZ_RHHQ01000012.1"/>
</dbReference>
<evidence type="ECO:0000313" key="2">
    <source>
        <dbReference type="Proteomes" id="UP000271031"/>
    </source>
</evidence>
<dbReference type="OrthoDB" id="2663421at2"/>
<evidence type="ECO:0008006" key="3">
    <source>
        <dbReference type="Google" id="ProtNLM"/>
    </source>
</evidence>
<sequence>MKPDLRQLLMVAERLENSGIVYTLGGSGLLYCLGLTQTVRDWDLMTDAPKEAVMAALGSLPVEEITSGDYPYASQYKLLIHHEAPQVELISRFAIYSEARLCTLPLTADMSWQGVRVSSPEVWYVAYALMKRTEKAGLLLDYLRVHGVRHDVMRKLLAEPLPDDIVQGLQELMSLSPFDKNHRADEASSTNR</sequence>
<dbReference type="Gene3D" id="3.30.460.40">
    <property type="match status" value="1"/>
</dbReference>
<organism evidence="1 2">
    <name type="scientific">Brevibacillus fluminis</name>
    <dbReference type="NCBI Taxonomy" id="511487"/>
    <lineage>
        <taxon>Bacteria</taxon>
        <taxon>Bacillati</taxon>
        <taxon>Bacillota</taxon>
        <taxon>Bacilli</taxon>
        <taxon>Bacillales</taxon>
        <taxon>Paenibacillaceae</taxon>
        <taxon>Brevibacillus</taxon>
    </lineage>
</organism>
<reference evidence="1 2" key="1">
    <citation type="submission" date="2018-10" db="EMBL/GenBank/DDBJ databases">
        <title>Phylogenomics of Brevibacillus.</title>
        <authorList>
            <person name="Dunlap C."/>
        </authorList>
    </citation>
    <scope>NUCLEOTIDE SEQUENCE [LARGE SCALE GENOMIC DNA]</scope>
    <source>
        <strain evidence="1 2">JCM 15716</strain>
    </source>
</reference>
<keyword evidence="2" id="KW-1185">Reference proteome</keyword>
<dbReference type="Proteomes" id="UP000271031">
    <property type="component" value="Unassembled WGS sequence"/>
</dbReference>
<gene>
    <name evidence="1" type="ORF">EDM56_14810</name>
</gene>
<accession>A0A3M8DG46</accession>
<protein>
    <recommendedName>
        <fullName evidence="3">Nucleotidyltransferase family protein</fullName>
    </recommendedName>
</protein>